<dbReference type="PaxDb" id="4113-PGSC0003DMT400085302"/>
<dbReference type="Gramene" id="PGSC0003DMT400085302">
    <property type="protein sequence ID" value="PGSC0003DMT400085302"/>
    <property type="gene ID" value="PGSC0003DMG400034873"/>
</dbReference>
<dbReference type="AlphaFoldDB" id="M1D975"/>
<protein>
    <submittedName>
        <fullName evidence="2">Uncharacterized protein</fullName>
    </submittedName>
</protein>
<reference evidence="2" key="2">
    <citation type="submission" date="2015-06" db="UniProtKB">
        <authorList>
            <consortium name="EnsemblPlants"/>
        </authorList>
    </citation>
    <scope>IDENTIFICATION</scope>
    <source>
        <strain evidence="2">DM1-3 516 R44</strain>
    </source>
</reference>
<keyword evidence="3" id="KW-1185">Reference proteome</keyword>
<dbReference type="InParanoid" id="M1D975"/>
<feature type="compositionally biased region" description="Basic residues" evidence="1">
    <location>
        <begin position="1"/>
        <end position="11"/>
    </location>
</feature>
<feature type="region of interest" description="Disordered" evidence="1">
    <location>
        <begin position="1"/>
        <end position="55"/>
    </location>
</feature>
<proteinExistence type="predicted"/>
<evidence type="ECO:0000256" key="1">
    <source>
        <dbReference type="SAM" id="MobiDB-lite"/>
    </source>
</evidence>
<accession>M1D975</accession>
<evidence type="ECO:0000313" key="2">
    <source>
        <dbReference type="EnsemblPlants" id="PGSC0003DMT400085302"/>
    </source>
</evidence>
<sequence>MLVGRRSHQRLGKGGLNPRTQTIDHGLAYEPWKQSKDTNLQKGTKRAERRKKRELGDHQVHLASRRMTITSPKVPVCQALKDKIKLARERSSQRIAKWFRDAVLDCPKLQTLRMLKAKARKRWNRSKGGSPS</sequence>
<evidence type="ECO:0000313" key="3">
    <source>
        <dbReference type="Proteomes" id="UP000011115"/>
    </source>
</evidence>
<organism evidence="2 3">
    <name type="scientific">Solanum tuberosum</name>
    <name type="common">Potato</name>
    <dbReference type="NCBI Taxonomy" id="4113"/>
    <lineage>
        <taxon>Eukaryota</taxon>
        <taxon>Viridiplantae</taxon>
        <taxon>Streptophyta</taxon>
        <taxon>Embryophyta</taxon>
        <taxon>Tracheophyta</taxon>
        <taxon>Spermatophyta</taxon>
        <taxon>Magnoliopsida</taxon>
        <taxon>eudicotyledons</taxon>
        <taxon>Gunneridae</taxon>
        <taxon>Pentapetalae</taxon>
        <taxon>asterids</taxon>
        <taxon>lamiids</taxon>
        <taxon>Solanales</taxon>
        <taxon>Solanaceae</taxon>
        <taxon>Solanoideae</taxon>
        <taxon>Solaneae</taxon>
        <taxon>Solanum</taxon>
    </lineage>
</organism>
<name>M1D975_SOLTU</name>
<feature type="compositionally biased region" description="Basic residues" evidence="1">
    <location>
        <begin position="43"/>
        <end position="53"/>
    </location>
</feature>
<reference evidence="3" key="1">
    <citation type="journal article" date="2011" name="Nature">
        <title>Genome sequence and analysis of the tuber crop potato.</title>
        <authorList>
            <consortium name="The Potato Genome Sequencing Consortium"/>
        </authorList>
    </citation>
    <scope>NUCLEOTIDE SEQUENCE [LARGE SCALE GENOMIC DNA]</scope>
    <source>
        <strain evidence="3">cv. DM1-3 516 R44</strain>
    </source>
</reference>
<dbReference type="Proteomes" id="UP000011115">
    <property type="component" value="Unassembled WGS sequence"/>
</dbReference>
<dbReference type="HOGENOM" id="CLU_1920794_0_0_1"/>
<dbReference type="EnsemblPlants" id="PGSC0003DMT400085302">
    <property type="protein sequence ID" value="PGSC0003DMT400085302"/>
    <property type="gene ID" value="PGSC0003DMG400034873"/>
</dbReference>